<comment type="caution">
    <text evidence="3">The sequence shown here is derived from an EMBL/GenBank/DDBJ whole genome shotgun (WGS) entry which is preliminary data.</text>
</comment>
<dbReference type="Pfam" id="PF12146">
    <property type="entry name" value="Hydrolase_4"/>
    <property type="match status" value="1"/>
</dbReference>
<dbReference type="EMBL" id="JACIEH010000003">
    <property type="protein sequence ID" value="MBB4099499.1"/>
    <property type="molecule type" value="Genomic_DNA"/>
</dbReference>
<dbReference type="Gene3D" id="3.40.50.1820">
    <property type="entry name" value="alpha/beta hydrolase"/>
    <property type="match status" value="1"/>
</dbReference>
<dbReference type="RefSeq" id="WP_183998895.1">
    <property type="nucleotide sequence ID" value="NZ_JACIEH010000003.1"/>
</dbReference>
<dbReference type="InterPro" id="IPR000073">
    <property type="entry name" value="AB_hydrolase_1"/>
</dbReference>
<sequence>MRIALVVLAILAFLYLTALVSLALGQRALIYPAPKAASINPADVPPGFAPVTLATRDGLHLHAAYRTAAPGHPTLVFFHGNGSRIEESALATALLGQRGNGLLLVEYRGYRGNPGKPSEQGLYADGRAALAWLDGHGVPANQRILIGNSLGSGVATQLATEQPIAGLVLISGFTSLPDVAAGHYPWLPARLLLRDRYDNLTKLPQVSAPVLVLHGTADTLIPASHARALAAAAPRADLELVPGYGHELAFEPVAQARILAWLGALQR</sequence>
<feature type="domain" description="Serine aminopeptidase S33" evidence="1">
    <location>
        <begin position="201"/>
        <end position="252"/>
    </location>
</feature>
<accession>A0A7W6NWU5</accession>
<dbReference type="PANTHER" id="PTHR12277">
    <property type="entry name" value="ALPHA/BETA HYDROLASE DOMAIN-CONTAINING PROTEIN"/>
    <property type="match status" value="1"/>
</dbReference>
<keyword evidence="4" id="KW-1185">Reference proteome</keyword>
<dbReference type="InterPro" id="IPR029058">
    <property type="entry name" value="AB_hydrolase_fold"/>
</dbReference>
<gene>
    <name evidence="3" type="ORF">GGR46_003071</name>
</gene>
<dbReference type="SUPFAM" id="SSF53474">
    <property type="entry name" value="alpha/beta-Hydrolases"/>
    <property type="match status" value="1"/>
</dbReference>
<dbReference type="Pfam" id="PF12697">
    <property type="entry name" value="Abhydrolase_6"/>
    <property type="match status" value="1"/>
</dbReference>
<name>A0A7W6NWU5_9SPHN</name>
<evidence type="ECO:0000313" key="4">
    <source>
        <dbReference type="Proteomes" id="UP000557392"/>
    </source>
</evidence>
<evidence type="ECO:0000259" key="2">
    <source>
        <dbReference type="Pfam" id="PF12697"/>
    </source>
</evidence>
<evidence type="ECO:0000259" key="1">
    <source>
        <dbReference type="Pfam" id="PF12146"/>
    </source>
</evidence>
<evidence type="ECO:0000313" key="3">
    <source>
        <dbReference type="EMBL" id="MBB4099499.1"/>
    </source>
</evidence>
<protein>
    <recommendedName>
        <fullName evidence="5">Alpha/beta hydrolase</fullName>
    </recommendedName>
</protein>
<dbReference type="InterPro" id="IPR022742">
    <property type="entry name" value="Hydrolase_4"/>
</dbReference>
<reference evidence="3 4" key="1">
    <citation type="submission" date="2020-08" db="EMBL/GenBank/DDBJ databases">
        <title>Genomic Encyclopedia of Type Strains, Phase IV (KMG-IV): sequencing the most valuable type-strain genomes for metagenomic binning, comparative biology and taxonomic classification.</title>
        <authorList>
            <person name="Goeker M."/>
        </authorList>
    </citation>
    <scope>NUCLEOTIDE SEQUENCE [LARGE SCALE GENOMIC DNA]</scope>
    <source>
        <strain evidence="3 4">DSM 101806</strain>
    </source>
</reference>
<proteinExistence type="predicted"/>
<evidence type="ECO:0008006" key="5">
    <source>
        <dbReference type="Google" id="ProtNLM"/>
    </source>
</evidence>
<dbReference type="AlphaFoldDB" id="A0A7W6NWU5"/>
<organism evidence="3 4">
    <name type="scientific">Sphingomonas kyeonggiensis</name>
    <dbReference type="NCBI Taxonomy" id="1268553"/>
    <lineage>
        <taxon>Bacteria</taxon>
        <taxon>Pseudomonadati</taxon>
        <taxon>Pseudomonadota</taxon>
        <taxon>Alphaproteobacteria</taxon>
        <taxon>Sphingomonadales</taxon>
        <taxon>Sphingomonadaceae</taxon>
        <taxon>Sphingomonas</taxon>
    </lineage>
</organism>
<feature type="domain" description="AB hydrolase-1" evidence="2">
    <location>
        <begin position="75"/>
        <end position="192"/>
    </location>
</feature>
<dbReference type="Proteomes" id="UP000557392">
    <property type="component" value="Unassembled WGS sequence"/>
</dbReference>